<dbReference type="GO" id="GO:0010569">
    <property type="term" value="P:regulation of double-strand break repair via homologous recombination"/>
    <property type="evidence" value="ECO:0007669"/>
    <property type="project" value="TreeGrafter"/>
</dbReference>
<feature type="coiled-coil region" evidence="3">
    <location>
        <begin position="167"/>
        <end position="289"/>
    </location>
</feature>
<accession>A0A7K6XBX9</accession>
<feature type="non-terminal residue" evidence="6">
    <location>
        <position position="1"/>
    </location>
</feature>
<proteinExistence type="predicted"/>
<dbReference type="InterPro" id="IPR052283">
    <property type="entry name" value="GenomicStab_NeuMorph_Reg"/>
</dbReference>
<dbReference type="GO" id="GO:0010975">
    <property type="term" value="P:regulation of neuron projection development"/>
    <property type="evidence" value="ECO:0007669"/>
    <property type="project" value="TreeGrafter"/>
</dbReference>
<dbReference type="GO" id="GO:0000723">
    <property type="term" value="P:telomere maintenance"/>
    <property type="evidence" value="ECO:0007669"/>
    <property type="project" value="TreeGrafter"/>
</dbReference>
<name>A0A7K6XBX9_9PASE</name>
<keyword evidence="1" id="KW-0597">Phosphoprotein</keyword>
<evidence type="ECO:0000313" key="6">
    <source>
        <dbReference type="EMBL" id="NWX56825.1"/>
    </source>
</evidence>
<keyword evidence="7" id="KW-1185">Reference proteome</keyword>
<evidence type="ECO:0000259" key="5">
    <source>
        <dbReference type="Pfam" id="PF23165"/>
    </source>
</evidence>
<dbReference type="Pfam" id="PF23165">
    <property type="entry name" value="zf-C2H2_FBX41"/>
    <property type="match status" value="1"/>
</dbReference>
<sequence length="409" mass="45788">MQQTARDEGGHPWPEPLGSVSLPFRCPRCGDHTRFRSLSSLRVHLEYSHSFQESSLLGRSSLFSPLKDAELVSPPEPAAQGSPGSPGGVGAQPAGPYLNLGGASCGSGKGEQPRELAAERPGSYLANYVSAESPSEVSKPGLSATDSKASFEAHVREKFNRMVEAVDKTIEKRIDKLTKELSQKTAELLEVRAAFVQLSQKKQEVQRRERALSRQVDVAVEMIAALKQRLSESEEELHRKEEEVVTFNHFLEEAAEKEVRGKARLQHFIENLLQRVDLAERQLEYYQNQQMVCNHTDVSEHVVIHPNIDHPDLQEFTDISLNKKPRCLSRGSQHASYNIPDAKPHSFQKGRILLKKAKDEKNSLQPVKCFYEPVDCPREIWRAQKKGEPVCSARKVSAKSKMGKKAKPL</sequence>
<protein>
    <submittedName>
        <fullName evidence="6">ZN365 protein</fullName>
    </submittedName>
</protein>
<keyword evidence="2 3" id="KW-0175">Coiled coil</keyword>
<evidence type="ECO:0000256" key="4">
    <source>
        <dbReference type="SAM" id="MobiDB-lite"/>
    </source>
</evidence>
<dbReference type="PANTHER" id="PTHR15739:SF2">
    <property type="entry name" value="PROTEIN ZNF365"/>
    <property type="match status" value="1"/>
</dbReference>
<dbReference type="InterPro" id="IPR057038">
    <property type="entry name" value="FBX41/ZN365_Znf-C2H2"/>
</dbReference>
<evidence type="ECO:0000313" key="7">
    <source>
        <dbReference type="Proteomes" id="UP000587587"/>
    </source>
</evidence>
<organism evidence="6 7">
    <name type="scientific">Promerops cafer</name>
    <name type="common">Cape sugarbird</name>
    <dbReference type="NCBI Taxonomy" id="254652"/>
    <lineage>
        <taxon>Eukaryota</taxon>
        <taxon>Metazoa</taxon>
        <taxon>Chordata</taxon>
        <taxon>Craniata</taxon>
        <taxon>Vertebrata</taxon>
        <taxon>Euteleostomi</taxon>
        <taxon>Archelosauria</taxon>
        <taxon>Archosauria</taxon>
        <taxon>Dinosauria</taxon>
        <taxon>Saurischia</taxon>
        <taxon>Theropoda</taxon>
        <taxon>Coelurosauria</taxon>
        <taxon>Aves</taxon>
        <taxon>Neognathae</taxon>
        <taxon>Neoaves</taxon>
        <taxon>Telluraves</taxon>
        <taxon>Australaves</taxon>
        <taxon>Passeriformes</taxon>
        <taxon>Passeroidea</taxon>
        <taxon>Nectariniidae</taxon>
        <taxon>Promerops</taxon>
    </lineage>
</organism>
<dbReference type="GO" id="GO:0110026">
    <property type="term" value="P:regulation of DNA strand resection involved in replication fork processing"/>
    <property type="evidence" value="ECO:0007669"/>
    <property type="project" value="TreeGrafter"/>
</dbReference>
<feature type="region of interest" description="Disordered" evidence="4">
    <location>
        <begin position="71"/>
        <end position="95"/>
    </location>
</feature>
<dbReference type="EMBL" id="VZSE01004150">
    <property type="protein sequence ID" value="NWX56825.1"/>
    <property type="molecule type" value="Genomic_DNA"/>
</dbReference>
<feature type="non-terminal residue" evidence="6">
    <location>
        <position position="409"/>
    </location>
</feature>
<dbReference type="PANTHER" id="PTHR15739">
    <property type="entry name" value="ZINC FINGER PROTEIN"/>
    <property type="match status" value="1"/>
</dbReference>
<dbReference type="AlphaFoldDB" id="A0A7K6XBX9"/>
<evidence type="ECO:0000256" key="2">
    <source>
        <dbReference type="ARBA" id="ARBA00023054"/>
    </source>
</evidence>
<gene>
    <name evidence="6" type="primary">Znf365</name>
    <name evidence="6" type="ORF">PROCAF_R12904</name>
</gene>
<dbReference type="Proteomes" id="UP000587587">
    <property type="component" value="Unassembled WGS sequence"/>
</dbReference>
<evidence type="ECO:0000256" key="3">
    <source>
        <dbReference type="SAM" id="Coils"/>
    </source>
</evidence>
<comment type="caution">
    <text evidence="6">The sequence shown here is derived from an EMBL/GenBank/DDBJ whole genome shotgun (WGS) entry which is preliminary data.</text>
</comment>
<feature type="domain" description="FBX41/ZN365 C2H2-type zinc finger" evidence="5">
    <location>
        <begin position="22"/>
        <end position="51"/>
    </location>
</feature>
<reference evidence="6 7" key="1">
    <citation type="submission" date="2019-09" db="EMBL/GenBank/DDBJ databases">
        <title>Bird 10,000 Genomes (B10K) Project - Family phase.</title>
        <authorList>
            <person name="Zhang G."/>
        </authorList>
    </citation>
    <scope>NUCLEOTIDE SEQUENCE [LARGE SCALE GENOMIC DNA]</scope>
    <source>
        <strain evidence="6">B10K-UC-030-53</strain>
    </source>
</reference>
<evidence type="ECO:0000256" key="1">
    <source>
        <dbReference type="ARBA" id="ARBA00022553"/>
    </source>
</evidence>